<dbReference type="InterPro" id="IPR006145">
    <property type="entry name" value="PsdUridine_synth_RsuA/RluA"/>
</dbReference>
<dbReference type="GO" id="GO:0000455">
    <property type="term" value="P:enzyme-directed rRNA pseudouridine synthesis"/>
    <property type="evidence" value="ECO:0007669"/>
    <property type="project" value="UniProtKB-ARBA"/>
</dbReference>
<dbReference type="EMBL" id="JACHHD010000013">
    <property type="protein sequence ID" value="MBB5185306.1"/>
    <property type="molecule type" value="Genomic_DNA"/>
</dbReference>
<dbReference type="PANTHER" id="PTHR47683">
    <property type="entry name" value="PSEUDOURIDINE SYNTHASE FAMILY PROTEIN-RELATED"/>
    <property type="match status" value="1"/>
</dbReference>
<comment type="caution">
    <text evidence="6">The sequence shown here is derived from an EMBL/GenBank/DDBJ whole genome shotgun (WGS) entry which is preliminary data.</text>
</comment>
<evidence type="ECO:0000256" key="2">
    <source>
        <dbReference type="ARBA" id="ARBA00023235"/>
    </source>
</evidence>
<dbReference type="PROSITE" id="PS50889">
    <property type="entry name" value="S4"/>
    <property type="match status" value="1"/>
</dbReference>
<dbReference type="AlphaFoldDB" id="A0A7W8FYD1"/>
<evidence type="ECO:0000313" key="7">
    <source>
        <dbReference type="Proteomes" id="UP000521313"/>
    </source>
</evidence>
<evidence type="ECO:0000313" key="6">
    <source>
        <dbReference type="EMBL" id="MBB5185306.1"/>
    </source>
</evidence>
<dbReference type="FunFam" id="3.10.290.10:FF:000003">
    <property type="entry name" value="Pseudouridine synthase"/>
    <property type="match status" value="1"/>
</dbReference>
<dbReference type="CDD" id="cd02870">
    <property type="entry name" value="PseudoU_synth_RsuA_like"/>
    <property type="match status" value="1"/>
</dbReference>
<evidence type="ECO:0000256" key="4">
    <source>
        <dbReference type="RuleBase" id="RU003887"/>
    </source>
</evidence>
<dbReference type="InterPro" id="IPR020094">
    <property type="entry name" value="TruA/RsuA/RluB/E/F_N"/>
</dbReference>
<protein>
    <recommendedName>
        <fullName evidence="4">Pseudouridine synthase</fullName>
        <ecNumber evidence="4">5.4.99.-</ecNumber>
    </recommendedName>
</protein>
<dbReference type="PANTHER" id="PTHR47683:SF2">
    <property type="entry name" value="RNA-BINDING S4 DOMAIN-CONTAINING PROTEIN"/>
    <property type="match status" value="1"/>
</dbReference>
<dbReference type="GO" id="GO:0120159">
    <property type="term" value="F:rRNA pseudouridine synthase activity"/>
    <property type="evidence" value="ECO:0007669"/>
    <property type="project" value="UniProtKB-ARBA"/>
</dbReference>
<organism evidence="6 7">
    <name type="scientific">Faecalicoccus acidiformans</name>
    <dbReference type="NCBI Taxonomy" id="915173"/>
    <lineage>
        <taxon>Bacteria</taxon>
        <taxon>Bacillati</taxon>
        <taxon>Bacillota</taxon>
        <taxon>Erysipelotrichia</taxon>
        <taxon>Erysipelotrichales</taxon>
        <taxon>Erysipelotrichaceae</taxon>
        <taxon>Faecalicoccus</taxon>
    </lineage>
</organism>
<evidence type="ECO:0000259" key="5">
    <source>
        <dbReference type="SMART" id="SM00363"/>
    </source>
</evidence>
<dbReference type="InterPro" id="IPR002942">
    <property type="entry name" value="S4_RNA-bd"/>
</dbReference>
<name>A0A7W8FYD1_9FIRM</name>
<keyword evidence="3" id="KW-0694">RNA-binding</keyword>
<dbReference type="Gene3D" id="3.30.70.580">
    <property type="entry name" value="Pseudouridine synthase I, catalytic domain, N-terminal subdomain"/>
    <property type="match status" value="1"/>
</dbReference>
<dbReference type="Gene3D" id="3.30.70.1560">
    <property type="entry name" value="Alpha-L RNA-binding motif"/>
    <property type="match status" value="1"/>
</dbReference>
<keyword evidence="2 4" id="KW-0413">Isomerase</keyword>
<dbReference type="InterPro" id="IPR042092">
    <property type="entry name" value="PsdUridine_s_RsuA/RluB/E/F_cat"/>
</dbReference>
<dbReference type="InterPro" id="IPR000748">
    <property type="entry name" value="PsdUridine_synth_RsuA/RluB/E/F"/>
</dbReference>
<dbReference type="InterPro" id="IPR036986">
    <property type="entry name" value="S4_RNA-bd_sf"/>
</dbReference>
<dbReference type="EC" id="5.4.99.-" evidence="4"/>
<comment type="similarity">
    <text evidence="1 4">Belongs to the pseudouridine synthase RsuA family.</text>
</comment>
<dbReference type="SUPFAM" id="SSF55174">
    <property type="entry name" value="Alpha-L RNA-binding motif"/>
    <property type="match status" value="1"/>
</dbReference>
<accession>A0A7W8FYD1</accession>
<sequence>MERLQKIIAQSGYCSRRKAEDLILQGRVKVNGKTVDILGTKVRPQDDIQIDGKRIEKEEKIYYVINKPKGCVTTSKDQFNRKTVLDYIPVKERIYPVGRLDYDTSGVLFLTNDGQFTNQMIHPRYHLPKTYLVNLQGLLSEQDIRNLRKGLHTKEADYQPCRVHMLETDPILHRCRFELTIYEGKNHQVKKMMEALGHRVLRLHRTRFGFISADDLKPGEYRRLKPFEVKKLKNLSMQGGSK</sequence>
<dbReference type="Pfam" id="PF00849">
    <property type="entry name" value="PseudoU_synth_2"/>
    <property type="match status" value="1"/>
</dbReference>
<proteinExistence type="inferred from homology"/>
<dbReference type="GO" id="GO:0003723">
    <property type="term" value="F:RNA binding"/>
    <property type="evidence" value="ECO:0007669"/>
    <property type="project" value="UniProtKB-KW"/>
</dbReference>
<evidence type="ECO:0000256" key="1">
    <source>
        <dbReference type="ARBA" id="ARBA00008348"/>
    </source>
</evidence>
<dbReference type="Proteomes" id="UP000521313">
    <property type="component" value="Unassembled WGS sequence"/>
</dbReference>
<dbReference type="SUPFAM" id="SSF55120">
    <property type="entry name" value="Pseudouridine synthase"/>
    <property type="match status" value="1"/>
</dbReference>
<dbReference type="CDD" id="cd00165">
    <property type="entry name" value="S4"/>
    <property type="match status" value="1"/>
</dbReference>
<dbReference type="NCBIfam" id="TIGR00093">
    <property type="entry name" value="pseudouridine synthase"/>
    <property type="match status" value="1"/>
</dbReference>
<dbReference type="SMART" id="SM00363">
    <property type="entry name" value="S4"/>
    <property type="match status" value="1"/>
</dbReference>
<dbReference type="InterPro" id="IPR020103">
    <property type="entry name" value="PsdUridine_synth_cat_dom_sf"/>
</dbReference>
<dbReference type="InterPro" id="IPR050343">
    <property type="entry name" value="RsuA_PseudoU_synthase"/>
</dbReference>
<feature type="domain" description="RNA-binding S4" evidence="5">
    <location>
        <begin position="2"/>
        <end position="65"/>
    </location>
</feature>
<dbReference type="Gene3D" id="3.10.290.10">
    <property type="entry name" value="RNA-binding S4 domain"/>
    <property type="match status" value="1"/>
</dbReference>
<dbReference type="Pfam" id="PF01479">
    <property type="entry name" value="S4"/>
    <property type="match status" value="1"/>
</dbReference>
<reference evidence="6 7" key="1">
    <citation type="submission" date="2020-08" db="EMBL/GenBank/DDBJ databases">
        <title>Genomic Encyclopedia of Type Strains, Phase IV (KMG-IV): sequencing the most valuable type-strain genomes for metagenomic binning, comparative biology and taxonomic classification.</title>
        <authorList>
            <person name="Goeker M."/>
        </authorList>
    </citation>
    <scope>NUCLEOTIDE SEQUENCE [LARGE SCALE GENOMIC DNA]</scope>
    <source>
        <strain evidence="6 7">DSM 26963</strain>
    </source>
</reference>
<gene>
    <name evidence="6" type="ORF">HNQ43_001360</name>
</gene>
<dbReference type="PROSITE" id="PS01149">
    <property type="entry name" value="PSI_RSU"/>
    <property type="match status" value="1"/>
</dbReference>
<dbReference type="InterPro" id="IPR018496">
    <property type="entry name" value="PsdUridine_synth_RsuA/RluB_CS"/>
</dbReference>
<dbReference type="RefSeq" id="WP_183376125.1">
    <property type="nucleotide sequence ID" value="NZ_JACHHD010000013.1"/>
</dbReference>
<evidence type="ECO:0000256" key="3">
    <source>
        <dbReference type="PROSITE-ProRule" id="PRU00182"/>
    </source>
</evidence>